<feature type="compositionally biased region" description="Pro residues" evidence="1">
    <location>
        <begin position="1"/>
        <end position="26"/>
    </location>
</feature>
<reference evidence="2 3" key="1">
    <citation type="journal article" date="2020" name="Nature">
        <title>Six reference-quality genomes reveal evolution of bat adaptations.</title>
        <authorList>
            <person name="Jebb D."/>
            <person name="Huang Z."/>
            <person name="Pippel M."/>
            <person name="Hughes G.M."/>
            <person name="Lavrichenko K."/>
            <person name="Devanna P."/>
            <person name="Winkler S."/>
            <person name="Jermiin L.S."/>
            <person name="Skirmuntt E.C."/>
            <person name="Katzourakis A."/>
            <person name="Burkitt-Gray L."/>
            <person name="Ray D.A."/>
            <person name="Sullivan K.A.M."/>
            <person name="Roscito J.G."/>
            <person name="Kirilenko B.M."/>
            <person name="Davalos L.M."/>
            <person name="Corthals A.P."/>
            <person name="Power M.L."/>
            <person name="Jones G."/>
            <person name="Ransome R.D."/>
            <person name="Dechmann D.K.N."/>
            <person name="Locatelli A.G."/>
            <person name="Puechmaille S.J."/>
            <person name="Fedrigo O."/>
            <person name="Jarvis E.D."/>
            <person name="Hiller M."/>
            <person name="Vernes S.C."/>
            <person name="Myers E.W."/>
            <person name="Teeling E.C."/>
        </authorList>
    </citation>
    <scope>NUCLEOTIDE SEQUENCE [LARGE SCALE GENOMIC DNA]</scope>
    <source>
        <strain evidence="2">Bat1K_MPI-CBG_1</strain>
    </source>
</reference>
<gene>
    <name evidence="2" type="ORF">HJG60_011045</name>
</gene>
<accession>A0A834ACG0</accession>
<sequence>MPFVKRPPSPSPCPKGTAPPPSPWPPSFLSVVGLLGPQVKGGGGEALVSRSPARPGAAPHQHDPHRSPASWLPSCRSAPRGPRGAEEFAQRPPGTRAQGSRPTPPACQAPPLHMAFSTSERSLLLKTGLSWPLRPCNDGPVQLPAGSSPLPGAGAQARLGEEQGGHCLGILGNFGHTPVCYLPANKCASVLHAGSLKH</sequence>
<evidence type="ECO:0000313" key="2">
    <source>
        <dbReference type="EMBL" id="KAF6109854.1"/>
    </source>
</evidence>
<protein>
    <submittedName>
        <fullName evidence="2">Uncharacterized protein</fullName>
    </submittedName>
</protein>
<evidence type="ECO:0000313" key="3">
    <source>
        <dbReference type="Proteomes" id="UP000664940"/>
    </source>
</evidence>
<feature type="region of interest" description="Disordered" evidence="1">
    <location>
        <begin position="1"/>
        <end position="111"/>
    </location>
</feature>
<dbReference type="EMBL" id="JABVXQ010000005">
    <property type="protein sequence ID" value="KAF6109854.1"/>
    <property type="molecule type" value="Genomic_DNA"/>
</dbReference>
<evidence type="ECO:0000256" key="1">
    <source>
        <dbReference type="SAM" id="MobiDB-lite"/>
    </source>
</evidence>
<comment type="caution">
    <text evidence="2">The sequence shown here is derived from an EMBL/GenBank/DDBJ whole genome shotgun (WGS) entry which is preliminary data.</text>
</comment>
<dbReference type="Proteomes" id="UP000664940">
    <property type="component" value="Unassembled WGS sequence"/>
</dbReference>
<name>A0A834ACG0_9CHIR</name>
<dbReference type="AlphaFoldDB" id="A0A834ACG0"/>
<proteinExistence type="predicted"/>
<organism evidence="2 3">
    <name type="scientific">Phyllostomus discolor</name>
    <name type="common">pale spear-nosed bat</name>
    <dbReference type="NCBI Taxonomy" id="89673"/>
    <lineage>
        <taxon>Eukaryota</taxon>
        <taxon>Metazoa</taxon>
        <taxon>Chordata</taxon>
        <taxon>Craniata</taxon>
        <taxon>Vertebrata</taxon>
        <taxon>Euteleostomi</taxon>
        <taxon>Mammalia</taxon>
        <taxon>Eutheria</taxon>
        <taxon>Laurasiatheria</taxon>
        <taxon>Chiroptera</taxon>
        <taxon>Yangochiroptera</taxon>
        <taxon>Phyllostomidae</taxon>
        <taxon>Phyllostominae</taxon>
        <taxon>Phyllostomus</taxon>
    </lineage>
</organism>